<dbReference type="CDD" id="cd24163">
    <property type="entry name" value="RWDD2_C"/>
    <property type="match status" value="1"/>
</dbReference>
<evidence type="ECO:0000313" key="2">
    <source>
        <dbReference type="Proteomes" id="UP000079169"/>
    </source>
</evidence>
<proteinExistence type="predicted"/>
<dbReference type="GeneID" id="103507826"/>
<dbReference type="InterPro" id="IPR016135">
    <property type="entry name" value="UBQ-conjugating_enzyme/RWD"/>
</dbReference>
<protein>
    <submittedName>
        <fullName evidence="3">RWD domain-containing protein 2A</fullName>
    </submittedName>
</protein>
<feature type="domain" description="RWD" evidence="1">
    <location>
        <begin position="30"/>
        <end position="149"/>
    </location>
</feature>
<dbReference type="Proteomes" id="UP000079169">
    <property type="component" value="Unplaced"/>
</dbReference>
<reference evidence="3" key="1">
    <citation type="submission" date="2025-08" db="UniProtKB">
        <authorList>
            <consortium name="RefSeq"/>
        </authorList>
    </citation>
    <scope>IDENTIFICATION</scope>
</reference>
<name>A0A3Q0IQ32_DIACI</name>
<dbReference type="PANTHER" id="PTHR15955:SF8">
    <property type="entry name" value="RWD DOMAIN-CONTAINING PROTEIN 2B-RELATED"/>
    <property type="match status" value="1"/>
</dbReference>
<dbReference type="Gene3D" id="3.10.110.10">
    <property type="entry name" value="Ubiquitin Conjugating Enzyme"/>
    <property type="match status" value="1"/>
</dbReference>
<keyword evidence="2" id="KW-1185">Reference proteome</keyword>
<dbReference type="Pfam" id="PF05773">
    <property type="entry name" value="RWD"/>
    <property type="match status" value="1"/>
</dbReference>
<dbReference type="InterPro" id="IPR017359">
    <property type="entry name" value="Phi-like"/>
</dbReference>
<dbReference type="CDD" id="cd23829">
    <property type="entry name" value="RWD_RWDD2"/>
    <property type="match status" value="1"/>
</dbReference>
<accession>A0A3Q0IQ32</accession>
<evidence type="ECO:0000259" key="1">
    <source>
        <dbReference type="PROSITE" id="PS50908"/>
    </source>
</evidence>
<sequence length="329" mass="39057">MESSDIIDTDQPENITPTLSITECLELQLQEIEMLQSMFANPGEFIMFNETMIDNVQTFISEQSEGLPNHLDFTIKITVEDKIKLNICIHLPHMYPCIEPEIFVRSDQLNRRQETDFNLDLNKMVLSQERNIMCLYTVIDWIQENVVNFYSDGNLFGIFLLTPKVFLPSYSQRKNQVPTYSTLKDSRKYETFSRYWIYSHHIYSKIKRKAMLDLAADMNITGFVLPGKPGIVCIEGTSLDCEDWWYRIRNMTWKKILCKKVEEFQLDKTAIDRFDSYRKFEDFKEIAFYNSKSNMKQDYHMDMGEFFKFLTEKQCAYMFKEYFGFDGKS</sequence>
<dbReference type="Pfam" id="PF06544">
    <property type="entry name" value="Prp3_C"/>
    <property type="match status" value="1"/>
</dbReference>
<dbReference type="InterPro" id="IPR010541">
    <property type="entry name" value="Prp3_C"/>
</dbReference>
<dbReference type="PaxDb" id="121845-A0A3Q0IQ32"/>
<dbReference type="SMART" id="SM00591">
    <property type="entry name" value="RWD"/>
    <property type="match status" value="1"/>
</dbReference>
<dbReference type="PIRSF" id="PIRSF038021">
    <property type="entry name" value="UCP038021_RWDD2"/>
    <property type="match status" value="1"/>
</dbReference>
<gene>
    <name evidence="3" type="primary">LOC103507826</name>
</gene>
<dbReference type="PANTHER" id="PTHR15955">
    <property type="entry name" value="RWD DOMAIN CONTAINING PROTEIN 2"/>
    <property type="match status" value="1"/>
</dbReference>
<dbReference type="SUPFAM" id="SSF54495">
    <property type="entry name" value="UBC-like"/>
    <property type="match status" value="1"/>
</dbReference>
<organism evidence="2 3">
    <name type="scientific">Diaphorina citri</name>
    <name type="common">Asian citrus psyllid</name>
    <dbReference type="NCBI Taxonomy" id="121845"/>
    <lineage>
        <taxon>Eukaryota</taxon>
        <taxon>Metazoa</taxon>
        <taxon>Ecdysozoa</taxon>
        <taxon>Arthropoda</taxon>
        <taxon>Hexapoda</taxon>
        <taxon>Insecta</taxon>
        <taxon>Pterygota</taxon>
        <taxon>Neoptera</taxon>
        <taxon>Paraneoptera</taxon>
        <taxon>Hemiptera</taxon>
        <taxon>Sternorrhyncha</taxon>
        <taxon>Psylloidea</taxon>
        <taxon>Psyllidae</taxon>
        <taxon>Diaphorininae</taxon>
        <taxon>Diaphorina</taxon>
    </lineage>
</organism>
<dbReference type="KEGG" id="dci:103507826"/>
<evidence type="ECO:0000313" key="3">
    <source>
        <dbReference type="RefSeq" id="XP_026678401.1"/>
    </source>
</evidence>
<dbReference type="RefSeq" id="XP_026678401.1">
    <property type="nucleotide sequence ID" value="XM_026822600.1"/>
</dbReference>
<dbReference type="PROSITE" id="PS50908">
    <property type="entry name" value="RWD"/>
    <property type="match status" value="1"/>
</dbReference>
<dbReference type="STRING" id="121845.A0A3Q0IQ32"/>
<dbReference type="AlphaFoldDB" id="A0A3Q0IQ32"/>
<dbReference type="InterPro" id="IPR059181">
    <property type="entry name" value="RWDD2A-B_C"/>
</dbReference>
<dbReference type="InterPro" id="IPR006575">
    <property type="entry name" value="RWD_dom"/>
</dbReference>